<protein>
    <recommendedName>
        <fullName evidence="11">Glycosyl hydrolase family 43 protein</fullName>
    </recommendedName>
</protein>
<evidence type="ECO:0000256" key="6">
    <source>
        <dbReference type="ARBA" id="ARBA00023326"/>
    </source>
</evidence>
<evidence type="ECO:0000256" key="8">
    <source>
        <dbReference type="SAM" id="SignalP"/>
    </source>
</evidence>
<evidence type="ECO:0000256" key="4">
    <source>
        <dbReference type="ARBA" id="ARBA00023277"/>
    </source>
</evidence>
<feature type="chain" id="PRO_5002758343" description="Glycosyl hydrolase family 43 protein" evidence="8">
    <location>
        <begin position="20"/>
        <end position="464"/>
    </location>
</feature>
<name>B0YAB5_ASPFC</name>
<organism evidence="9 10">
    <name type="scientific">Aspergillus fumigatus (strain CBS 144.89 / FGSC A1163 / CEA10)</name>
    <name type="common">Neosartorya fumigata</name>
    <dbReference type="NCBI Taxonomy" id="451804"/>
    <lineage>
        <taxon>Eukaryota</taxon>
        <taxon>Fungi</taxon>
        <taxon>Dikarya</taxon>
        <taxon>Ascomycota</taxon>
        <taxon>Pezizomycotina</taxon>
        <taxon>Eurotiomycetes</taxon>
        <taxon>Eurotiomycetidae</taxon>
        <taxon>Eurotiales</taxon>
        <taxon>Aspergillaceae</taxon>
        <taxon>Aspergillus</taxon>
        <taxon>Aspergillus subgen. Fumigati</taxon>
    </lineage>
</organism>
<keyword evidence="4" id="KW-0119">Carbohydrate metabolism</keyword>
<keyword evidence="5 7" id="KW-0326">Glycosidase</keyword>
<dbReference type="PhylomeDB" id="B0YAB5"/>
<dbReference type="OrthoDB" id="9970295at2759"/>
<dbReference type="InterPro" id="IPR008979">
    <property type="entry name" value="Galactose-bd-like_sf"/>
</dbReference>
<dbReference type="GO" id="GO:0004553">
    <property type="term" value="F:hydrolase activity, hydrolyzing O-glycosyl compounds"/>
    <property type="evidence" value="ECO:0007669"/>
    <property type="project" value="InterPro"/>
</dbReference>
<evidence type="ECO:0000256" key="2">
    <source>
        <dbReference type="ARBA" id="ARBA00022729"/>
    </source>
</evidence>
<dbReference type="Proteomes" id="UP000001699">
    <property type="component" value="Unassembled WGS sequence"/>
</dbReference>
<dbReference type="InterPro" id="IPR006710">
    <property type="entry name" value="Glyco_hydro_43"/>
</dbReference>
<evidence type="ECO:0000313" key="9">
    <source>
        <dbReference type="EMBL" id="EDP48958.1"/>
    </source>
</evidence>
<feature type="signal peptide" evidence="8">
    <location>
        <begin position="1"/>
        <end position="19"/>
    </location>
</feature>
<dbReference type="Gene3D" id="2.60.120.260">
    <property type="entry name" value="Galactose-binding domain-like"/>
    <property type="match status" value="1"/>
</dbReference>
<dbReference type="AlphaFoldDB" id="B0YAB5"/>
<keyword evidence="3 7" id="KW-0378">Hydrolase</keyword>
<dbReference type="CDD" id="cd18821">
    <property type="entry name" value="GH43_Pc3Gal43A-like"/>
    <property type="match status" value="1"/>
</dbReference>
<keyword evidence="2 8" id="KW-0732">Signal</keyword>
<dbReference type="SUPFAM" id="SSF75005">
    <property type="entry name" value="Arabinanase/levansucrase/invertase"/>
    <property type="match status" value="1"/>
</dbReference>
<reference evidence="9 10" key="1">
    <citation type="journal article" date="2008" name="PLoS Genet.">
        <title>Genomic islands in the pathogenic filamentous fungus Aspergillus fumigatus.</title>
        <authorList>
            <person name="Fedorova N.D."/>
            <person name="Khaldi N."/>
            <person name="Joardar V.S."/>
            <person name="Maiti R."/>
            <person name="Amedeo P."/>
            <person name="Anderson M.J."/>
            <person name="Crabtree J."/>
            <person name="Silva J.C."/>
            <person name="Badger J.H."/>
            <person name="Albarraq A."/>
            <person name="Angiuoli S."/>
            <person name="Bussey H."/>
            <person name="Bowyer P."/>
            <person name="Cotty P.J."/>
            <person name="Dyer P.S."/>
            <person name="Egan A."/>
            <person name="Galens K."/>
            <person name="Fraser-Liggett C.M."/>
            <person name="Haas B.J."/>
            <person name="Inman J.M."/>
            <person name="Kent R."/>
            <person name="Lemieux S."/>
            <person name="Malavazi I."/>
            <person name="Orvis J."/>
            <person name="Roemer T."/>
            <person name="Ronning C.M."/>
            <person name="Sundaram J.P."/>
            <person name="Sutton G."/>
            <person name="Turner G."/>
            <person name="Venter J.C."/>
            <person name="White O.R."/>
            <person name="Whitty B.R."/>
            <person name="Youngman P."/>
            <person name="Wolfe K.H."/>
            <person name="Goldman G.H."/>
            <person name="Wortman J.R."/>
            <person name="Jiang B."/>
            <person name="Denning D.W."/>
            <person name="Nierman W.C."/>
        </authorList>
    </citation>
    <scope>NUCLEOTIDE SEQUENCE [LARGE SCALE GENOMIC DNA]</scope>
    <source>
        <strain evidence="10">CBS 144.89 / FGSC A1163 / CEA10</strain>
    </source>
</reference>
<comment type="similarity">
    <text evidence="1 7">Belongs to the glycosyl hydrolase 43 family.</text>
</comment>
<dbReference type="PANTHER" id="PTHR22925">
    <property type="entry name" value="GLYCOSYL HYDROLASE 43 FAMILY MEMBER"/>
    <property type="match status" value="1"/>
</dbReference>
<proteinExistence type="inferred from homology"/>
<dbReference type="Pfam" id="PF04616">
    <property type="entry name" value="Glyco_hydro_43"/>
    <property type="match status" value="1"/>
</dbReference>
<evidence type="ECO:0000256" key="7">
    <source>
        <dbReference type="RuleBase" id="RU361187"/>
    </source>
</evidence>
<dbReference type="PANTHER" id="PTHR22925:SF3">
    <property type="entry name" value="GLYCOSYL HYDROLASE FAMILY PROTEIN 43"/>
    <property type="match status" value="1"/>
</dbReference>
<dbReference type="GO" id="GO:0000272">
    <property type="term" value="P:polysaccharide catabolic process"/>
    <property type="evidence" value="ECO:0007669"/>
    <property type="project" value="UniProtKB-KW"/>
</dbReference>
<accession>B0YAB5</accession>
<sequence>MLLTSRLVAALALAGTAIASLQIIPGGTWTASGTNQHVQAHGGGIIQVGSTYYWIGENKLNGSAFQSINCYSSENLVEWTYVGELLSRQSSGDLGPNRVVERPKVLYNEATRKYVMWMHIDDSSYKEAKTGVATSSSVCGKYTYLGSFQPLGQQSRDMGLFKDDDGSAYLLTEDRPNGLRINRLTSDYTNVTSTVHLFPEHIEAPAMYKKNGVYFMFGSQLTATNDNKYTTSTSISGPWSSWANFAPSGSNTFNSQTTFILGVGDTVMYMGDRWVPSNLMASTYIWLPLTISGTTATLQNQVNWILPLQGIWTPGPTETNPEAESSTNALSNGARVISCSGCSGGMAVGWIGGPSDGTLRIVGVESSASTRSTIRVKYENGDSSQRYALVSVNGKTQVLAFLPSGGSPASSTLHADLQSGSGNTVTFSAYAQGYGGLFSSPTDLVMAADMEVGPDVDRLMVPKT</sequence>
<evidence type="ECO:0000256" key="3">
    <source>
        <dbReference type="ARBA" id="ARBA00022801"/>
    </source>
</evidence>
<dbReference type="Gene3D" id="2.115.10.20">
    <property type="entry name" value="Glycosyl hydrolase domain, family 43"/>
    <property type="match status" value="1"/>
</dbReference>
<keyword evidence="6" id="KW-0624">Polysaccharide degradation</keyword>
<dbReference type="InterPro" id="IPR023296">
    <property type="entry name" value="Glyco_hydro_beta-prop_sf"/>
</dbReference>
<evidence type="ECO:0000256" key="5">
    <source>
        <dbReference type="ARBA" id="ARBA00023295"/>
    </source>
</evidence>
<dbReference type="CDD" id="cd04081">
    <property type="entry name" value="CBM35_galactosidase-like"/>
    <property type="match status" value="1"/>
</dbReference>
<dbReference type="HOGENOM" id="CLU_016116_1_1_1"/>
<evidence type="ECO:0000313" key="10">
    <source>
        <dbReference type="Proteomes" id="UP000001699"/>
    </source>
</evidence>
<dbReference type="EMBL" id="DS499600">
    <property type="protein sequence ID" value="EDP48958.1"/>
    <property type="molecule type" value="Genomic_DNA"/>
</dbReference>
<keyword evidence="10" id="KW-1185">Reference proteome</keyword>
<evidence type="ECO:0000256" key="1">
    <source>
        <dbReference type="ARBA" id="ARBA00009865"/>
    </source>
</evidence>
<evidence type="ECO:0008006" key="11">
    <source>
        <dbReference type="Google" id="ProtNLM"/>
    </source>
</evidence>
<gene>
    <name evidence="9" type="ORF">AFUB_084070</name>
</gene>
<dbReference type="SUPFAM" id="SSF49785">
    <property type="entry name" value="Galactose-binding domain-like"/>
    <property type="match status" value="1"/>
</dbReference>